<dbReference type="GO" id="GO:0016874">
    <property type="term" value="F:ligase activity"/>
    <property type="evidence" value="ECO:0007669"/>
    <property type="project" value="UniProtKB-KW"/>
</dbReference>
<sequence>MYSAKYYVGSPVWLQEAMLSVRGWVRGSMREGAAMKKELDEVLRTQWLDPDELSLLQLKRLRATVTHAGLHVPFYREHFKAAGFEPGDLKSLADVSKIPQMTKMHAFEAGRRMTSEVHSGLKFEAHTSGTTGLAMTSWRDLHSINRENAFVWRQMIWAGFKPGDRRAWIRGDKIVPADQKVAPFWRHNRGEDMLMLSSYHLSELTADAYIEALELFDPSVFLCYPSAILMLARYLISNGRRYKGKSLRGMMTSSETVTDEHRRLVSEAFGVQIFDWYGACERMTAIGTCEHGKYHVMADYSYTELEPELGGSCSVVGTSFDNKLMPWIRYKLGDEIMPAPTGSQCTCGRHFPLVSSLIGRIDDYVISPDGRHVNMMSNAIDNIPHILEGQVRQDSLDELTLVLALVPGAPFDEAAAIEAVRTYIGHDMKVKVHLVESVPRTGNGKLRVVVRTV</sequence>
<dbReference type="Proteomes" id="UP001221189">
    <property type="component" value="Unassembled WGS sequence"/>
</dbReference>
<comment type="caution">
    <text evidence="1">The sequence shown here is derived from an EMBL/GenBank/DDBJ whole genome shotgun (WGS) entry which is preliminary data.</text>
</comment>
<dbReference type="PANTHER" id="PTHR36932">
    <property type="entry name" value="CAPSULAR POLYSACCHARIDE BIOSYNTHESIS PROTEIN"/>
    <property type="match status" value="1"/>
</dbReference>
<keyword evidence="1" id="KW-0436">Ligase</keyword>
<dbReference type="SUPFAM" id="SSF56801">
    <property type="entry name" value="Acetyl-CoA synthetase-like"/>
    <property type="match status" value="1"/>
</dbReference>
<keyword evidence="2" id="KW-1185">Reference proteome</keyword>
<proteinExistence type="predicted"/>
<dbReference type="PANTHER" id="PTHR36932:SF1">
    <property type="entry name" value="CAPSULAR POLYSACCHARIDE BIOSYNTHESIS PROTEIN"/>
    <property type="match status" value="1"/>
</dbReference>
<evidence type="ECO:0000313" key="1">
    <source>
        <dbReference type="EMBL" id="MDC8772084.1"/>
    </source>
</evidence>
<protein>
    <submittedName>
        <fullName evidence="1">Phenylacetate--CoA ligase family protein</fullName>
    </submittedName>
</protein>
<dbReference type="RefSeq" id="WP_273600324.1">
    <property type="nucleotide sequence ID" value="NZ_JAQQXT010000005.1"/>
</dbReference>
<accession>A0ABT5KEW5</accession>
<evidence type="ECO:0000313" key="2">
    <source>
        <dbReference type="Proteomes" id="UP001221189"/>
    </source>
</evidence>
<organism evidence="1 2">
    <name type="scientific">Roseateles albus</name>
    <dbReference type="NCBI Taxonomy" id="2987525"/>
    <lineage>
        <taxon>Bacteria</taxon>
        <taxon>Pseudomonadati</taxon>
        <taxon>Pseudomonadota</taxon>
        <taxon>Betaproteobacteria</taxon>
        <taxon>Burkholderiales</taxon>
        <taxon>Sphaerotilaceae</taxon>
        <taxon>Roseateles</taxon>
    </lineage>
</organism>
<gene>
    <name evidence="1" type="ORF">PRZ03_10935</name>
</gene>
<name>A0ABT5KEW5_9BURK</name>
<dbReference type="InterPro" id="IPR053158">
    <property type="entry name" value="CapK_Type1_Caps_Biosynth"/>
</dbReference>
<reference evidence="1 2" key="1">
    <citation type="submission" date="2022-10" db="EMBL/GenBank/DDBJ databases">
        <title>Paucibacter sp. hw1 Genome sequencing.</title>
        <authorList>
            <person name="Park S."/>
        </authorList>
    </citation>
    <scope>NUCLEOTIDE SEQUENCE [LARGE SCALE GENOMIC DNA]</scope>
    <source>
        <strain evidence="2">hw1</strain>
    </source>
</reference>
<dbReference type="Gene3D" id="3.40.50.12780">
    <property type="entry name" value="N-terminal domain of ligase-like"/>
    <property type="match status" value="1"/>
</dbReference>
<dbReference type="EMBL" id="JAQQXT010000005">
    <property type="protein sequence ID" value="MDC8772084.1"/>
    <property type="molecule type" value="Genomic_DNA"/>
</dbReference>
<dbReference type="InterPro" id="IPR042099">
    <property type="entry name" value="ANL_N_sf"/>
</dbReference>